<dbReference type="Proteomes" id="UP001472677">
    <property type="component" value="Unassembled WGS sequence"/>
</dbReference>
<accession>A0ABR2AUW3</accession>
<gene>
    <name evidence="2" type="ORF">V6N12_076160</name>
</gene>
<evidence type="ECO:0000313" key="3">
    <source>
        <dbReference type="Proteomes" id="UP001472677"/>
    </source>
</evidence>
<reference evidence="2 3" key="1">
    <citation type="journal article" date="2024" name="G3 (Bethesda)">
        <title>Genome assembly of Hibiscus sabdariffa L. provides insights into metabolisms of medicinal natural products.</title>
        <authorList>
            <person name="Kim T."/>
        </authorList>
    </citation>
    <scope>NUCLEOTIDE SEQUENCE [LARGE SCALE GENOMIC DNA]</scope>
    <source>
        <strain evidence="2">TK-2024</strain>
        <tissue evidence="2">Old leaves</tissue>
    </source>
</reference>
<proteinExistence type="predicted"/>
<organism evidence="2 3">
    <name type="scientific">Hibiscus sabdariffa</name>
    <name type="common">roselle</name>
    <dbReference type="NCBI Taxonomy" id="183260"/>
    <lineage>
        <taxon>Eukaryota</taxon>
        <taxon>Viridiplantae</taxon>
        <taxon>Streptophyta</taxon>
        <taxon>Embryophyta</taxon>
        <taxon>Tracheophyta</taxon>
        <taxon>Spermatophyta</taxon>
        <taxon>Magnoliopsida</taxon>
        <taxon>eudicotyledons</taxon>
        <taxon>Gunneridae</taxon>
        <taxon>Pentapetalae</taxon>
        <taxon>rosids</taxon>
        <taxon>malvids</taxon>
        <taxon>Malvales</taxon>
        <taxon>Malvaceae</taxon>
        <taxon>Malvoideae</taxon>
        <taxon>Hibiscus</taxon>
    </lineage>
</organism>
<sequence>MVPAPRGAGIVAARVPKKVLQFAAIEDVFTSSRGSTKTLELSLPDDMATGLMFAEVIWSELWHVAWTMASSVSLDLHDGFVGAVWMKPLSPCMANWSYRHVSSATL</sequence>
<feature type="domain" description="Small ribosomal subunit protein uS5 C-terminal" evidence="1">
    <location>
        <begin position="1"/>
        <end position="38"/>
    </location>
</feature>
<dbReference type="InterPro" id="IPR020568">
    <property type="entry name" value="Ribosomal_Su5_D2-typ_SF"/>
</dbReference>
<dbReference type="InterPro" id="IPR005324">
    <property type="entry name" value="Ribosomal_uS5_C"/>
</dbReference>
<evidence type="ECO:0000313" key="2">
    <source>
        <dbReference type="EMBL" id="KAK8497902.1"/>
    </source>
</evidence>
<dbReference type="InterPro" id="IPR014721">
    <property type="entry name" value="Ribsml_uS5_D2-typ_fold_subgr"/>
</dbReference>
<dbReference type="SUPFAM" id="SSF54211">
    <property type="entry name" value="Ribosomal protein S5 domain 2-like"/>
    <property type="match status" value="1"/>
</dbReference>
<dbReference type="EMBL" id="JBBPBM010000287">
    <property type="protein sequence ID" value="KAK8497902.1"/>
    <property type="molecule type" value="Genomic_DNA"/>
</dbReference>
<dbReference type="Gene3D" id="3.30.230.10">
    <property type="match status" value="1"/>
</dbReference>
<keyword evidence="3" id="KW-1185">Reference proteome</keyword>
<evidence type="ECO:0000259" key="1">
    <source>
        <dbReference type="Pfam" id="PF03719"/>
    </source>
</evidence>
<dbReference type="Pfam" id="PF03719">
    <property type="entry name" value="Ribosomal_S5_C"/>
    <property type="match status" value="1"/>
</dbReference>
<protein>
    <recommendedName>
        <fullName evidence="1">Small ribosomal subunit protein uS5 C-terminal domain-containing protein</fullName>
    </recommendedName>
</protein>
<comment type="caution">
    <text evidence="2">The sequence shown here is derived from an EMBL/GenBank/DDBJ whole genome shotgun (WGS) entry which is preliminary data.</text>
</comment>
<name>A0ABR2AUW3_9ROSI</name>